<protein>
    <submittedName>
        <fullName evidence="1">Uncharacterized protein</fullName>
    </submittedName>
</protein>
<dbReference type="AlphaFoldDB" id="A0A974S1U5"/>
<dbReference type="InterPro" id="IPR020908">
    <property type="entry name" value="UPF0738"/>
</dbReference>
<name>A0A974S1U5_PERPY</name>
<evidence type="ECO:0000313" key="1">
    <source>
        <dbReference type="EMBL" id="QQT02037.1"/>
    </source>
</evidence>
<dbReference type="RefSeq" id="WP_040373269.1">
    <property type="nucleotide sequence ID" value="NZ_CP068053.1"/>
</dbReference>
<accession>A0A974S1U5</accession>
<sequence length="125" mass="14515">MRTKIHIKEASIRNNELLLQPDEIFEGSNYIAKEQVLADSDHQAFIYLIEENDEYTYISLPESIWSFLCIAIKENYPVFIASEETKFELNGIVEELIDLLENIKGNSNYGEAFTVKVEQVFTECR</sequence>
<organism evidence="1 2">
    <name type="scientific">Peribacillus psychrosaccharolyticus</name>
    <name type="common">Bacillus psychrosaccharolyticus</name>
    <dbReference type="NCBI Taxonomy" id="1407"/>
    <lineage>
        <taxon>Bacteria</taxon>
        <taxon>Bacillati</taxon>
        <taxon>Bacillota</taxon>
        <taxon>Bacilli</taxon>
        <taxon>Bacillales</taxon>
        <taxon>Bacillaceae</taxon>
        <taxon>Peribacillus</taxon>
    </lineage>
</organism>
<keyword evidence="2" id="KW-1185">Reference proteome</keyword>
<gene>
    <name evidence="1" type="ORF">I6J18_09470</name>
</gene>
<dbReference type="Pfam" id="PF19785">
    <property type="entry name" value="UPF0738"/>
    <property type="match status" value="1"/>
</dbReference>
<reference evidence="1 2" key="1">
    <citation type="submission" date="2021-01" db="EMBL/GenBank/DDBJ databases">
        <title>FDA dAtabase for Regulatory Grade micrObial Sequences (FDA-ARGOS): Supporting development and validation of Infectious Disease Dx tests.</title>
        <authorList>
            <person name="Nelson B."/>
            <person name="Plummer A."/>
            <person name="Tallon L."/>
            <person name="Sadzewicz L."/>
            <person name="Zhao X."/>
            <person name="Boylan J."/>
            <person name="Ott S."/>
            <person name="Bowen H."/>
            <person name="Vavikolanu K."/>
            <person name="Mehta A."/>
            <person name="Aluvathingal J."/>
            <person name="Nadendla S."/>
            <person name="Myers T."/>
            <person name="Yan Y."/>
            <person name="Sichtig H."/>
        </authorList>
    </citation>
    <scope>NUCLEOTIDE SEQUENCE [LARGE SCALE GENOMIC DNA]</scope>
    <source>
        <strain evidence="1 2">FDAARGOS_1161</strain>
    </source>
</reference>
<dbReference type="EMBL" id="CP068053">
    <property type="protein sequence ID" value="QQT02037.1"/>
    <property type="molecule type" value="Genomic_DNA"/>
</dbReference>
<dbReference type="KEGG" id="ppsr:I6J18_09470"/>
<dbReference type="Proteomes" id="UP000595254">
    <property type="component" value="Chromosome"/>
</dbReference>
<evidence type="ECO:0000313" key="2">
    <source>
        <dbReference type="Proteomes" id="UP000595254"/>
    </source>
</evidence>
<proteinExistence type="predicted"/>